<gene>
    <name evidence="1" type="ORF">DILT_LOCUS8222</name>
</gene>
<keyword evidence="2" id="KW-1185">Reference proteome</keyword>
<dbReference type="AlphaFoldDB" id="A0A3P7M235"/>
<protein>
    <submittedName>
        <fullName evidence="1">Uncharacterized protein</fullName>
    </submittedName>
</protein>
<accession>A0A3P7M235</accession>
<evidence type="ECO:0000313" key="1">
    <source>
        <dbReference type="EMBL" id="VDN12391.1"/>
    </source>
</evidence>
<name>A0A3P7M235_DIBLA</name>
<organism evidence="1 2">
    <name type="scientific">Dibothriocephalus latus</name>
    <name type="common">Fish tapeworm</name>
    <name type="synonym">Diphyllobothrium latum</name>
    <dbReference type="NCBI Taxonomy" id="60516"/>
    <lineage>
        <taxon>Eukaryota</taxon>
        <taxon>Metazoa</taxon>
        <taxon>Spiralia</taxon>
        <taxon>Lophotrochozoa</taxon>
        <taxon>Platyhelminthes</taxon>
        <taxon>Cestoda</taxon>
        <taxon>Eucestoda</taxon>
        <taxon>Diphyllobothriidea</taxon>
        <taxon>Diphyllobothriidae</taxon>
        <taxon>Dibothriocephalus</taxon>
    </lineage>
</organism>
<evidence type="ECO:0000313" key="2">
    <source>
        <dbReference type="Proteomes" id="UP000281553"/>
    </source>
</evidence>
<proteinExistence type="predicted"/>
<sequence length="185" mass="21033">MKQGVALGYHCQRLMLRDRFLGNDLGAQLRACDIFSSVLQDFDGEQCESLHQKRRRSCRRTCHCRARRPPVKRCRLHRSVYCSRKVACLDTGKESATFKNLLKNPEKDGLIHAAAFDFSKASLEPPKEWPLSMVEFSSVPASQALGFLTNYALKIPYRSSTLNQARYGVVLGPQVFEYADDVFLL</sequence>
<dbReference type="EMBL" id="UYRU01053769">
    <property type="protein sequence ID" value="VDN12391.1"/>
    <property type="molecule type" value="Genomic_DNA"/>
</dbReference>
<dbReference type="Proteomes" id="UP000281553">
    <property type="component" value="Unassembled WGS sequence"/>
</dbReference>
<reference evidence="1 2" key="1">
    <citation type="submission" date="2018-11" db="EMBL/GenBank/DDBJ databases">
        <authorList>
            <consortium name="Pathogen Informatics"/>
        </authorList>
    </citation>
    <scope>NUCLEOTIDE SEQUENCE [LARGE SCALE GENOMIC DNA]</scope>
</reference>
<dbReference type="OrthoDB" id="6285352at2759"/>